<dbReference type="InterPro" id="IPR010664">
    <property type="entry name" value="LipoPS_assembly_LptC-rel"/>
</dbReference>
<proteinExistence type="predicted"/>
<evidence type="ECO:0000313" key="2">
    <source>
        <dbReference type="EMBL" id="EAZ81669.1"/>
    </source>
</evidence>
<dbReference type="GO" id="GO:0015221">
    <property type="term" value="F:lipopolysaccharide transmembrane transporter activity"/>
    <property type="evidence" value="ECO:0007669"/>
    <property type="project" value="InterPro"/>
</dbReference>
<dbReference type="AlphaFoldDB" id="A3HU47"/>
<dbReference type="STRING" id="388413.ALPR1_00470"/>
<reference evidence="2 3" key="1">
    <citation type="journal article" date="2011" name="J. Bacteriol.">
        <title>Complete genome sequence of Algoriphagus sp. PR1, bacterial prey of a colony-forming choanoflagellate.</title>
        <authorList>
            <person name="Alegado R.A."/>
            <person name="Ferriera S."/>
            <person name="Nusbaum C."/>
            <person name="Young S.K."/>
            <person name="Zeng Q."/>
            <person name="Imamovic A."/>
            <person name="Fairclough S.R."/>
            <person name="King N."/>
        </authorList>
    </citation>
    <scope>NUCLEOTIDE SEQUENCE [LARGE SCALE GENOMIC DNA]</scope>
    <source>
        <strain evidence="2 3">PR1</strain>
    </source>
</reference>
<keyword evidence="3" id="KW-1185">Reference proteome</keyword>
<keyword evidence="1" id="KW-1133">Transmembrane helix</keyword>
<gene>
    <name evidence="2" type="ORF">ALPR1_00470</name>
</gene>
<dbReference type="EMBL" id="AAXU02000001">
    <property type="protein sequence ID" value="EAZ81669.1"/>
    <property type="molecule type" value="Genomic_DNA"/>
</dbReference>
<dbReference type="Gene3D" id="2.60.450.10">
    <property type="entry name" value="Lipopolysaccharide (LPS) transport protein A like domain"/>
    <property type="match status" value="1"/>
</dbReference>
<keyword evidence="1" id="KW-0472">Membrane</keyword>
<dbReference type="Pfam" id="PF06835">
    <property type="entry name" value="LptC"/>
    <property type="match status" value="1"/>
</dbReference>
<dbReference type="NCBIfam" id="TIGR04409">
    <property type="entry name" value="LptC_YrbK"/>
    <property type="match status" value="1"/>
</dbReference>
<comment type="caution">
    <text evidence="2">The sequence shown here is derived from an EMBL/GenBank/DDBJ whole genome shotgun (WGS) entry which is preliminary data.</text>
</comment>
<dbReference type="HOGENOM" id="CLU_098275_1_0_10"/>
<dbReference type="PROSITE" id="PS51257">
    <property type="entry name" value="PROKAR_LIPOPROTEIN"/>
    <property type="match status" value="1"/>
</dbReference>
<evidence type="ECO:0000313" key="3">
    <source>
        <dbReference type="Proteomes" id="UP000003919"/>
    </source>
</evidence>
<keyword evidence="2" id="KW-0449">Lipoprotein</keyword>
<organism evidence="2 3">
    <name type="scientific">Algoriphagus machipongonensis</name>
    <dbReference type="NCBI Taxonomy" id="388413"/>
    <lineage>
        <taxon>Bacteria</taxon>
        <taxon>Pseudomonadati</taxon>
        <taxon>Bacteroidota</taxon>
        <taxon>Cytophagia</taxon>
        <taxon>Cytophagales</taxon>
        <taxon>Cyclobacteriaceae</taxon>
        <taxon>Algoriphagus</taxon>
    </lineage>
</organism>
<accession>A3HU47</accession>
<protein>
    <submittedName>
        <fullName evidence="2">Lipoprotein</fullName>
    </submittedName>
</protein>
<keyword evidence="1" id="KW-0812">Transmembrane</keyword>
<dbReference type="Proteomes" id="UP000003919">
    <property type="component" value="Unassembled WGS sequence"/>
</dbReference>
<sequence length="203" mass="22765">MESGKNHLFFNYICNVKAVNLLLVLVVALTGFSSCREDIGATELQVYDGPVNSAKNFDLVQSDSTVIRSHIKAPLQLEFANGNREFPEGVDIQFFDKDGNVTTTFRADKGFYLRDENLYKGVGDVQVENLVKDQSLKAEEIFWNPNDKKIYTEKFVTVRDGQTVFNGTGMEADEGFSNYTLRNIKDSRTLLPGERDTVKVGGN</sequence>
<dbReference type="InterPro" id="IPR026265">
    <property type="entry name" value="LptC"/>
</dbReference>
<dbReference type="GO" id="GO:0005886">
    <property type="term" value="C:plasma membrane"/>
    <property type="evidence" value="ECO:0007669"/>
    <property type="project" value="InterPro"/>
</dbReference>
<dbReference type="OrthoDB" id="9812080at2"/>
<feature type="transmembrane region" description="Helical" evidence="1">
    <location>
        <begin position="12"/>
        <end position="32"/>
    </location>
</feature>
<dbReference type="RefSeq" id="WP_008197633.1">
    <property type="nucleotide sequence ID" value="NZ_CM001023.1"/>
</dbReference>
<dbReference type="eggNOG" id="COG3117">
    <property type="taxonomic scope" value="Bacteria"/>
</dbReference>
<evidence type="ECO:0000256" key="1">
    <source>
        <dbReference type="SAM" id="Phobius"/>
    </source>
</evidence>
<name>A3HU47_9BACT</name>